<organism evidence="2 3">
    <name type="scientific">Flavobacterium aquidurense</name>
    <dbReference type="NCBI Taxonomy" id="362413"/>
    <lineage>
        <taxon>Bacteria</taxon>
        <taxon>Pseudomonadati</taxon>
        <taxon>Bacteroidota</taxon>
        <taxon>Flavobacteriia</taxon>
        <taxon>Flavobacteriales</taxon>
        <taxon>Flavobacteriaceae</taxon>
        <taxon>Flavobacterium</taxon>
    </lineage>
</organism>
<sequence length="50" mass="5728">MTLSFLSTKINKDFILNLPSVLTGGFFVLQFGDFVLNYFFSKFLGLLFIL</sequence>
<gene>
    <name evidence="2" type="ORF">RC62_240</name>
</gene>
<protein>
    <submittedName>
        <fullName evidence="2">Uncharacterized protein</fullName>
    </submittedName>
</protein>
<feature type="transmembrane region" description="Helical" evidence="1">
    <location>
        <begin position="20"/>
        <end position="40"/>
    </location>
</feature>
<dbReference type="EMBL" id="JRLF01000010">
    <property type="protein sequence ID" value="KQB40353.1"/>
    <property type="molecule type" value="Genomic_DNA"/>
</dbReference>
<comment type="caution">
    <text evidence="2">The sequence shown here is derived from an EMBL/GenBank/DDBJ whole genome shotgun (WGS) entry which is preliminary data.</text>
</comment>
<evidence type="ECO:0000256" key="1">
    <source>
        <dbReference type="SAM" id="Phobius"/>
    </source>
</evidence>
<evidence type="ECO:0000313" key="3">
    <source>
        <dbReference type="Proteomes" id="UP000050443"/>
    </source>
</evidence>
<dbReference type="Proteomes" id="UP000050443">
    <property type="component" value="Unassembled WGS sequence"/>
</dbReference>
<keyword evidence="1" id="KW-0472">Membrane</keyword>
<evidence type="ECO:0000313" key="2">
    <source>
        <dbReference type="EMBL" id="KQB40353.1"/>
    </source>
</evidence>
<proteinExistence type="predicted"/>
<name>A0A0Q0W7I9_9FLAO</name>
<keyword evidence="1" id="KW-0812">Transmembrane</keyword>
<keyword evidence="1" id="KW-1133">Transmembrane helix</keyword>
<dbReference type="AlphaFoldDB" id="A0A0Q0W7I9"/>
<accession>A0A0Q0W7I9</accession>
<reference evidence="2 3" key="1">
    <citation type="submission" date="2014-09" db="EMBL/GenBank/DDBJ databases">
        <title>Genome sequence of Flavobacterium aquidurense RC62.</title>
        <authorList>
            <person name="Kim J.F."/>
            <person name="Kwak M.-J."/>
        </authorList>
    </citation>
    <scope>NUCLEOTIDE SEQUENCE [LARGE SCALE GENOMIC DNA]</scope>
    <source>
        <strain evidence="2 3">RC62</strain>
    </source>
</reference>